<keyword evidence="2" id="KW-1185">Reference proteome</keyword>
<proteinExistence type="predicted"/>
<dbReference type="EMBL" id="BLLF01003493">
    <property type="protein sequence ID" value="GFH27488.1"/>
    <property type="molecule type" value="Genomic_DNA"/>
</dbReference>
<dbReference type="Proteomes" id="UP000485058">
    <property type="component" value="Unassembled WGS sequence"/>
</dbReference>
<sequence>MEDLPRLLQALPHLHTLQLPDARPLVLGQLVINAADDAHSLVSAAVCNLTQTCQAPVKLQVLELTRLSALKGAGEEAARGPGPAPEVPRMQQLVDLLQPLRQCCIEGVTLCGMQDVSAATVPAVAALGRGCSRLELVECCLELSLEFWQQLLCLMPSLSHASGQNLDTLDVTIDSSSATLQQQQQGASAGLLQARGHQLSSQV</sequence>
<organism evidence="1 2">
    <name type="scientific">Haematococcus lacustris</name>
    <name type="common">Green alga</name>
    <name type="synonym">Haematococcus pluvialis</name>
    <dbReference type="NCBI Taxonomy" id="44745"/>
    <lineage>
        <taxon>Eukaryota</taxon>
        <taxon>Viridiplantae</taxon>
        <taxon>Chlorophyta</taxon>
        <taxon>core chlorophytes</taxon>
        <taxon>Chlorophyceae</taxon>
        <taxon>CS clade</taxon>
        <taxon>Chlamydomonadales</taxon>
        <taxon>Haematococcaceae</taxon>
        <taxon>Haematococcus</taxon>
    </lineage>
</organism>
<evidence type="ECO:0000313" key="1">
    <source>
        <dbReference type="EMBL" id="GFH27488.1"/>
    </source>
</evidence>
<evidence type="ECO:0000313" key="2">
    <source>
        <dbReference type="Proteomes" id="UP000485058"/>
    </source>
</evidence>
<gene>
    <name evidence="1" type="ORF">HaLaN_25815</name>
</gene>
<dbReference type="AlphaFoldDB" id="A0A6A0A4P5"/>
<protein>
    <submittedName>
        <fullName evidence="1">Uncharacterized protein</fullName>
    </submittedName>
</protein>
<accession>A0A6A0A4P5</accession>
<name>A0A6A0A4P5_HAELA</name>
<comment type="caution">
    <text evidence="1">The sequence shown here is derived from an EMBL/GenBank/DDBJ whole genome shotgun (WGS) entry which is preliminary data.</text>
</comment>
<reference evidence="1 2" key="1">
    <citation type="submission" date="2020-02" db="EMBL/GenBank/DDBJ databases">
        <title>Draft genome sequence of Haematococcus lacustris strain NIES-144.</title>
        <authorList>
            <person name="Morimoto D."/>
            <person name="Nakagawa S."/>
            <person name="Yoshida T."/>
            <person name="Sawayama S."/>
        </authorList>
    </citation>
    <scope>NUCLEOTIDE SEQUENCE [LARGE SCALE GENOMIC DNA]</scope>
    <source>
        <strain evidence="1 2">NIES-144</strain>
    </source>
</reference>